<sequence length="71" mass="8257">MYGHRVYYTPPYHPDLHPIKLIWANMKGRHPAKNVRELGEKVDISKGPIVSKGWEKAYKSVQKEETIACKH</sequence>
<keyword evidence="2" id="KW-1185">Reference proteome</keyword>
<dbReference type="Proteomes" id="UP000237271">
    <property type="component" value="Unassembled WGS sequence"/>
</dbReference>
<dbReference type="InterPro" id="IPR036397">
    <property type="entry name" value="RNaseH_sf"/>
</dbReference>
<dbReference type="EMBL" id="NCKW01010037">
    <property type="protein sequence ID" value="POM65618.1"/>
    <property type="molecule type" value="Genomic_DNA"/>
</dbReference>
<comment type="caution">
    <text evidence="1">The sequence shown here is derived from an EMBL/GenBank/DDBJ whole genome shotgun (WGS) entry which is preliminary data.</text>
</comment>
<dbReference type="Gene3D" id="3.30.420.10">
    <property type="entry name" value="Ribonuclease H-like superfamily/Ribonuclease H"/>
    <property type="match status" value="1"/>
</dbReference>
<evidence type="ECO:0000313" key="1">
    <source>
        <dbReference type="EMBL" id="POM65618.1"/>
    </source>
</evidence>
<gene>
    <name evidence="1" type="ORF">PHPALM_18637</name>
</gene>
<protein>
    <recommendedName>
        <fullName evidence="3">Transposase</fullName>
    </recommendedName>
</protein>
<dbReference type="GO" id="GO:0003676">
    <property type="term" value="F:nucleic acid binding"/>
    <property type="evidence" value="ECO:0007669"/>
    <property type="project" value="InterPro"/>
</dbReference>
<evidence type="ECO:0000313" key="2">
    <source>
        <dbReference type="Proteomes" id="UP000237271"/>
    </source>
</evidence>
<name>A0A2P4XJ82_9STRA</name>
<dbReference type="AlphaFoldDB" id="A0A2P4XJ82"/>
<reference evidence="1 2" key="1">
    <citation type="journal article" date="2017" name="Genome Biol. Evol.">
        <title>Phytophthora megakarya and P. palmivora, closely related causal agents of cacao black pod rot, underwent increases in genome sizes and gene numbers by different mechanisms.</title>
        <authorList>
            <person name="Ali S.S."/>
            <person name="Shao J."/>
            <person name="Lary D.J."/>
            <person name="Kronmiller B."/>
            <person name="Shen D."/>
            <person name="Strem M.D."/>
            <person name="Amoako-Attah I."/>
            <person name="Akrofi A.Y."/>
            <person name="Begoude B.A."/>
            <person name="Ten Hoopen G.M."/>
            <person name="Coulibaly K."/>
            <person name="Kebe B.I."/>
            <person name="Melnick R.L."/>
            <person name="Guiltinan M.J."/>
            <person name="Tyler B.M."/>
            <person name="Meinhardt L.W."/>
            <person name="Bailey B.A."/>
        </authorList>
    </citation>
    <scope>NUCLEOTIDE SEQUENCE [LARGE SCALE GENOMIC DNA]</scope>
    <source>
        <strain evidence="2">sbr112.9</strain>
    </source>
</reference>
<evidence type="ECO:0008006" key="3">
    <source>
        <dbReference type="Google" id="ProtNLM"/>
    </source>
</evidence>
<organism evidence="1 2">
    <name type="scientific">Phytophthora palmivora</name>
    <dbReference type="NCBI Taxonomy" id="4796"/>
    <lineage>
        <taxon>Eukaryota</taxon>
        <taxon>Sar</taxon>
        <taxon>Stramenopiles</taxon>
        <taxon>Oomycota</taxon>
        <taxon>Peronosporomycetes</taxon>
        <taxon>Peronosporales</taxon>
        <taxon>Peronosporaceae</taxon>
        <taxon>Phytophthora</taxon>
    </lineage>
</organism>
<accession>A0A2P4XJ82</accession>
<dbReference type="OrthoDB" id="168086at2759"/>
<proteinExistence type="predicted"/>